<keyword evidence="7" id="KW-0770">Synapse</keyword>
<comment type="similarity">
    <text evidence="1">Belongs to the type-B carboxylesterase/lipase family.</text>
</comment>
<evidence type="ECO:0000256" key="10">
    <source>
        <dbReference type="ARBA" id="ARBA00034103"/>
    </source>
</evidence>
<dbReference type="InterPro" id="IPR002018">
    <property type="entry name" value="CarbesteraseB"/>
</dbReference>
<evidence type="ECO:0000256" key="5">
    <source>
        <dbReference type="ARBA" id="ARBA00022801"/>
    </source>
</evidence>
<dbReference type="Gene3D" id="3.40.50.1820">
    <property type="entry name" value="alpha/beta hydrolase"/>
    <property type="match status" value="1"/>
</dbReference>
<reference evidence="15" key="1">
    <citation type="submission" date="2009-03" db="EMBL/GenBank/DDBJ databases">
        <authorList>
            <person name="Silva N.M."/>
            <person name="Carvalho R.A."/>
            <person name="Azeredo-Espin A.M.L."/>
        </authorList>
    </citation>
    <scope>NUCLEOTIDE SEQUENCE</scope>
</reference>
<dbReference type="SMR" id="D5FQ11"/>
<dbReference type="ESTHER" id="colho-ACHE">
    <property type="family name" value="ACHE"/>
</dbReference>
<feature type="active site" description="Charge relay system" evidence="12">
    <location>
        <position position="616"/>
    </location>
</feature>
<dbReference type="PRINTS" id="PR00880">
    <property type="entry name" value="ACHEINSECT"/>
</dbReference>
<dbReference type="PROSITE" id="PS00122">
    <property type="entry name" value="CARBOXYLESTERASE_B_1"/>
    <property type="match status" value="1"/>
</dbReference>
<dbReference type="AlphaFoldDB" id="D5FQ11"/>
<evidence type="ECO:0000256" key="12">
    <source>
        <dbReference type="PIRSR" id="PIRSR600997-1"/>
    </source>
</evidence>
<comment type="subcellular location">
    <subcellularLocation>
        <location evidence="10">Synapse</location>
    </subcellularLocation>
</comment>
<dbReference type="GO" id="GO:0005615">
    <property type="term" value="C:extracellular space"/>
    <property type="evidence" value="ECO:0007669"/>
    <property type="project" value="TreeGrafter"/>
</dbReference>
<evidence type="ECO:0000256" key="3">
    <source>
        <dbReference type="ARBA" id="ARBA00020419"/>
    </source>
</evidence>
<dbReference type="GO" id="GO:0043083">
    <property type="term" value="C:synaptic cleft"/>
    <property type="evidence" value="ECO:0007669"/>
    <property type="project" value="GOC"/>
</dbReference>
<feature type="compositionally biased region" description="Low complexity" evidence="13">
    <location>
        <begin position="1"/>
        <end position="34"/>
    </location>
</feature>
<sequence>MARFITSSSLSPSTTPSFASATASPAIASSLPRSKSTKATKARKTILSANSFKTSSLSSLSSSASSPSLSSSPSFFKSSSSSKSRYSSSHLFNAFASLIPSSLAFSSLSFSSLTSTNDLYRGFFATLVILLRMSSVAYGITDRLIVQTTSGPVRGRAVTVQGREVHVFTGIPYAKPPVDDLRFRKPVPAEPWHGVLDATRLPATCVQERYEYFPGFSGEEIWNPNTNVSEDCLYMNIWAPSKARLRHGRGANGVEHAAKTDPDHLIHSATPQNTTNGLPILIWIYGGGFMTGSATLDIYNADIMSAVGNVIVASFQYRVGAFGFLHLSPVMPGFEEEAPGNVGLWDQALALRWLKENARAFGGNPEWMTLFGESAGSSSVNAQLVSPVTRGLVKRGMMQSGTMNAPWSHMTSEKAVEIGKALINDCNCNASLLSENPQSVMACMRSVDAKTISVQQWNSYSGILSFPSAPTIDGAFFTADPMTLMKTADMTGYDIMIGNVKDEGTYFLLYDFIDYFDKDEATSLPRDKYLEIMNNIFNKATQAEREAIIFQYTSWEGNPGYQNQQQIGRAVGDHFFTCPTNEYAQALAERGAQVHYYYFTHRTSTSLWGEWMGVLHGDEIEYFFGQPLNTSLQYRPVERELGKRMLNSVIEFAKTGNPAVDGEEWPNFSKEDPVYYVFSTDEKTEKLQRGPLAKRCSFWNDYLPKVRSWVGSECENNNAASAAVNNINGQQYLLKWVIMLTIMVTCIFQ</sequence>
<dbReference type="InterPro" id="IPR001445">
    <property type="entry name" value="Acylcholinesterase_insect"/>
</dbReference>
<reference evidence="15" key="2">
    <citation type="journal article" date="2011" name="Vet. Parasitol.">
        <title>Acetylcholinesterase cDNA sequencing and identification of mutations associated with organophosphate resistance in Cochliomyia hominivorax (Diptera: Calliphoridae).</title>
        <authorList>
            <person name="da Silva N.M."/>
            <person name="de Carvalho R.A."/>
            <person name="de Azeredo-Espin A.M."/>
        </authorList>
    </citation>
    <scope>NUCLEOTIDE SEQUENCE</scope>
</reference>
<dbReference type="GO" id="GO:0001507">
    <property type="term" value="P:acetylcholine catabolic process in synaptic cleft"/>
    <property type="evidence" value="ECO:0007669"/>
    <property type="project" value="InterPro"/>
</dbReference>
<dbReference type="PANTHER" id="PTHR43918:SF13">
    <property type="entry name" value="ACETYLCHOLINESTERASE"/>
    <property type="match status" value="1"/>
</dbReference>
<proteinExistence type="evidence at transcript level"/>
<dbReference type="Pfam" id="PF00135">
    <property type="entry name" value="COesterase"/>
    <property type="match status" value="1"/>
</dbReference>
<evidence type="ECO:0000313" key="15">
    <source>
        <dbReference type="EMBL" id="ACZ59082.1"/>
    </source>
</evidence>
<protein>
    <recommendedName>
        <fullName evidence="3">Acetylcholinesterase</fullName>
        <ecNumber evidence="2">3.1.1.7</ecNumber>
    </recommendedName>
</protein>
<feature type="region of interest" description="Disordered" evidence="13">
    <location>
        <begin position="1"/>
        <end position="43"/>
    </location>
</feature>
<feature type="active site" description="Charge relay system" evidence="12">
    <location>
        <position position="503"/>
    </location>
</feature>
<feature type="active site" description="Acyl-ester intermediate" evidence="12">
    <location>
        <position position="374"/>
    </location>
</feature>
<evidence type="ECO:0000256" key="2">
    <source>
        <dbReference type="ARBA" id="ARBA00013276"/>
    </source>
</evidence>
<accession>D5FQ11</accession>
<keyword evidence="5 15" id="KW-0378">Hydrolase</keyword>
<dbReference type="GO" id="GO:0005886">
    <property type="term" value="C:plasma membrane"/>
    <property type="evidence" value="ECO:0007669"/>
    <property type="project" value="TreeGrafter"/>
</dbReference>
<feature type="domain" description="Carboxylesterase type B" evidence="14">
    <location>
        <begin position="144"/>
        <end position="699"/>
    </location>
</feature>
<dbReference type="PANTHER" id="PTHR43918">
    <property type="entry name" value="ACETYLCHOLINESTERASE"/>
    <property type="match status" value="1"/>
</dbReference>
<evidence type="ECO:0000256" key="8">
    <source>
        <dbReference type="ARBA" id="ARBA00023157"/>
    </source>
</evidence>
<name>D5FQ11_COLHO</name>
<dbReference type="SUPFAM" id="SSF53474">
    <property type="entry name" value="alpha/beta-Hydrolases"/>
    <property type="match status" value="1"/>
</dbReference>
<dbReference type="InterPro" id="IPR029058">
    <property type="entry name" value="AB_hydrolase_fold"/>
</dbReference>
<dbReference type="InterPro" id="IPR050654">
    <property type="entry name" value="AChE-related_enzymes"/>
</dbReference>
<dbReference type="GO" id="GO:0045202">
    <property type="term" value="C:synapse"/>
    <property type="evidence" value="ECO:0007669"/>
    <property type="project" value="UniProtKB-SubCell"/>
</dbReference>
<dbReference type="InterPro" id="IPR019826">
    <property type="entry name" value="Carboxylesterase_B_AS"/>
</dbReference>
<evidence type="ECO:0000259" key="14">
    <source>
        <dbReference type="Pfam" id="PF00135"/>
    </source>
</evidence>
<gene>
    <name evidence="15" type="primary">AChE</name>
</gene>
<dbReference type="GO" id="GO:0019695">
    <property type="term" value="P:choline metabolic process"/>
    <property type="evidence" value="ECO:0007669"/>
    <property type="project" value="TreeGrafter"/>
</dbReference>
<evidence type="ECO:0000256" key="11">
    <source>
        <dbReference type="ARBA" id="ARBA00048484"/>
    </source>
</evidence>
<keyword evidence="8" id="KW-1015">Disulfide bond</keyword>
<dbReference type="GO" id="GO:0003990">
    <property type="term" value="F:acetylcholinesterase activity"/>
    <property type="evidence" value="ECO:0007669"/>
    <property type="project" value="UniProtKB-EC"/>
</dbReference>
<dbReference type="EC" id="3.1.1.7" evidence="2"/>
<dbReference type="FunFam" id="3.40.50.1820:FF:000029">
    <property type="entry name" value="Acetylcholinesterase"/>
    <property type="match status" value="1"/>
</dbReference>
<keyword evidence="4" id="KW-0719">Serine esterase</keyword>
<evidence type="ECO:0000256" key="6">
    <source>
        <dbReference type="ARBA" id="ARBA00022867"/>
    </source>
</evidence>
<evidence type="ECO:0000256" key="4">
    <source>
        <dbReference type="ARBA" id="ARBA00022487"/>
    </source>
</evidence>
<keyword evidence="9" id="KW-0325">Glycoprotein</keyword>
<dbReference type="InterPro" id="IPR000997">
    <property type="entry name" value="Cholinesterase"/>
</dbReference>
<organism evidence="15">
    <name type="scientific">Cochliomyia hominivorax</name>
    <name type="common">Primary screw-worm</name>
    <name type="synonym">Lucilia hominivorax</name>
    <dbReference type="NCBI Taxonomy" id="115425"/>
    <lineage>
        <taxon>Eukaryota</taxon>
        <taxon>Metazoa</taxon>
        <taxon>Ecdysozoa</taxon>
        <taxon>Arthropoda</taxon>
        <taxon>Hexapoda</taxon>
        <taxon>Insecta</taxon>
        <taxon>Pterygota</taxon>
        <taxon>Neoptera</taxon>
        <taxon>Endopterygota</taxon>
        <taxon>Diptera</taxon>
        <taxon>Brachycera</taxon>
        <taxon>Muscomorpha</taxon>
        <taxon>Oestroidea</taxon>
        <taxon>Calliphoridae</taxon>
        <taxon>Chrysomyinae</taxon>
        <taxon>Cochliomyia</taxon>
    </lineage>
</organism>
<evidence type="ECO:0000256" key="7">
    <source>
        <dbReference type="ARBA" id="ARBA00023018"/>
    </source>
</evidence>
<comment type="catalytic activity">
    <reaction evidence="11">
        <text>acetylcholine + H2O = choline + acetate + H(+)</text>
        <dbReference type="Rhea" id="RHEA:17561"/>
        <dbReference type="ChEBI" id="CHEBI:15354"/>
        <dbReference type="ChEBI" id="CHEBI:15355"/>
        <dbReference type="ChEBI" id="CHEBI:15377"/>
        <dbReference type="ChEBI" id="CHEBI:15378"/>
        <dbReference type="ChEBI" id="CHEBI:30089"/>
        <dbReference type="EC" id="3.1.1.7"/>
    </reaction>
</comment>
<dbReference type="PRINTS" id="PR00878">
    <property type="entry name" value="CHOLNESTRASE"/>
</dbReference>
<evidence type="ECO:0000256" key="13">
    <source>
        <dbReference type="SAM" id="MobiDB-lite"/>
    </source>
</evidence>
<dbReference type="EMBL" id="FJ830868">
    <property type="protein sequence ID" value="ACZ59082.1"/>
    <property type="molecule type" value="mRNA"/>
</dbReference>
<evidence type="ECO:0000256" key="1">
    <source>
        <dbReference type="ARBA" id="ARBA00005964"/>
    </source>
</evidence>
<keyword evidence="6" id="KW-0531">Neurotransmitter degradation</keyword>
<evidence type="ECO:0000256" key="9">
    <source>
        <dbReference type="ARBA" id="ARBA00023180"/>
    </source>
</evidence>